<dbReference type="Pfam" id="PF01663">
    <property type="entry name" value="Phosphodiest"/>
    <property type="match status" value="1"/>
</dbReference>
<evidence type="ECO:0000256" key="7">
    <source>
        <dbReference type="ARBA" id="ARBA00022692"/>
    </source>
</evidence>
<feature type="transmembrane region" description="Helical" evidence="14">
    <location>
        <begin position="697"/>
        <end position="717"/>
    </location>
</feature>
<comment type="subcellular location">
    <subcellularLocation>
        <location evidence="1 14">Endoplasmic reticulum membrane</location>
        <topology evidence="1 14">Multi-pass membrane protein</topology>
    </subcellularLocation>
</comment>
<evidence type="ECO:0000256" key="6">
    <source>
        <dbReference type="ARBA" id="ARBA00022679"/>
    </source>
</evidence>
<evidence type="ECO:0000256" key="14">
    <source>
        <dbReference type="RuleBase" id="RU367138"/>
    </source>
</evidence>
<feature type="domain" description="GPI ethanolamine phosphate transferase 1 C-terminal" evidence="16">
    <location>
        <begin position="487"/>
        <end position="924"/>
    </location>
</feature>
<comment type="similarity">
    <text evidence="3 14">Belongs to the PIGG/PIGN/PIGO family. PIGN subfamily.</text>
</comment>
<evidence type="ECO:0000256" key="5">
    <source>
        <dbReference type="ARBA" id="ARBA00022502"/>
    </source>
</evidence>
<comment type="pathway">
    <text evidence="2 14">Glycolipid biosynthesis; glycosylphosphatidylinositol-anchor biosynthesis.</text>
</comment>
<sequence length="932" mass="103787">MPLRDNLAVHPTGKSSRQSDGPATMLSIFPKSPQKVVWIGLALHLTYLVAMFDTFFHSPIVHVGVHHAVSRTDEQPLAQRVVLMVADGLRADLVFTPEGSPRIPLAQGEVMAPHLRSVIEHKGAFGLSHTRVPTESRPGHVALIAGLWEDPSAVFKGWKHNPVSFDSVFNHSSTTFSFGSPDILPIFASPPPNGKSEDNPLDEQRNILMWMYDADAEDFTSDATQLDYFVLDQFQALLERGRSDPALDQRLRSPHTIFFLHLLGLDTTGHGYGPHSKEYIKNIQVVDGIVKEVERLMHEYFEDDRTAFLFTADHGMSNIGNHGDGHPDNTQTPWVAWGSGVRSTLPEDLDNTTNDAISHPWGFSHLRRRDVDQVDLTALMAALSGTKWPGNNVGIVPIDVLDANAQRKAELALGNAQEIMEQFSVKEELKSKHRIFFRPFPELSVISGKASTAAQHIVASIEAQIFRGDFAVAERESNQLAALALRGIDFYDTFDQNRLKWIVTSGYILFALYTLLYTIMIYGPTARLAANEPSVKLDVALAGIATGVAGLFMMEKTPWYCLYTSFPLFFARCLLQFGIKGAGNLWKIGGLWGITRVAASAGASIAALFCMATGYNDRRVWSAGFILLALYPFLVQTRTNLREKAVWVAVTIPCALWATLDVEKQENAEHLKYANRLYLATAAFVICWIWRRTGSAAAIPSWLSVTFATLIFMGSHINRAISSLQAKQGLSTWRQVEAWAQLFTSAAGLLRVGLKSRQDAFERILLLAFAFAPDFMLLSASWEPFFLWNYTAILLCWMWIERAGAVSNSGHGQQTGKKQTTRFRTLKSSDACRGLVFLFLVHAGFFCTGNVASISSFYLAPVYRIVPVFQPAIMSTLLMFKIIVPFILLSAAFVSICKVQRLPPFALILLTLVLSEPICLHFFWRRTTLYCI</sequence>
<keyword evidence="7 14" id="KW-0812">Transmembrane</keyword>
<evidence type="ECO:0000256" key="1">
    <source>
        <dbReference type="ARBA" id="ARBA00004477"/>
    </source>
</evidence>
<dbReference type="UniPathway" id="UPA00196"/>
<dbReference type="PANTHER" id="PTHR12250">
    <property type="entry name" value="PHOSPHATIDYLINOSITOL GLYCAN, CLASS N"/>
    <property type="match status" value="1"/>
</dbReference>
<feature type="transmembrane region" description="Helical" evidence="14">
    <location>
        <begin position="674"/>
        <end position="691"/>
    </location>
</feature>
<feature type="transmembrane region" description="Helical" evidence="14">
    <location>
        <begin position="831"/>
        <end position="860"/>
    </location>
</feature>
<reference evidence="17" key="1">
    <citation type="submission" date="2020-07" db="EMBL/GenBank/DDBJ databases">
        <title>Draft Genome Sequence of a Deep-Sea Yeast, Naganishia (Cryptococcus) liquefaciens strain N6.</title>
        <authorList>
            <person name="Han Y.W."/>
            <person name="Kajitani R."/>
            <person name="Morimoto H."/>
            <person name="Parhat M."/>
            <person name="Tsubouchi H."/>
            <person name="Bakenova O."/>
            <person name="Ogata M."/>
            <person name="Argunhan B."/>
            <person name="Aoki R."/>
            <person name="Kajiwara S."/>
            <person name="Itoh T."/>
            <person name="Iwasaki H."/>
        </authorList>
    </citation>
    <scope>NUCLEOTIDE SEQUENCE</scope>
    <source>
        <strain evidence="17">N6</strain>
    </source>
</reference>
<evidence type="ECO:0000256" key="3">
    <source>
        <dbReference type="ARBA" id="ARBA00008400"/>
    </source>
</evidence>
<keyword evidence="18" id="KW-1185">Reference proteome</keyword>
<keyword evidence="5 14" id="KW-0337">GPI-anchor biosynthesis</keyword>
<dbReference type="Gene3D" id="3.40.720.10">
    <property type="entry name" value="Alkaline Phosphatase, subunit A"/>
    <property type="match status" value="1"/>
</dbReference>
<evidence type="ECO:0000256" key="2">
    <source>
        <dbReference type="ARBA" id="ARBA00004687"/>
    </source>
</evidence>
<dbReference type="OrthoDB" id="2748310at2759"/>
<dbReference type="InterPro" id="IPR007070">
    <property type="entry name" value="GPI_EtnP_transferase_1"/>
</dbReference>
<feature type="transmembrane region" description="Helical" evidence="14">
    <location>
        <begin position="501"/>
        <end position="523"/>
    </location>
</feature>
<feature type="transmembrane region" description="Helical" evidence="14">
    <location>
        <begin position="764"/>
        <end position="782"/>
    </location>
</feature>
<dbReference type="InterPro" id="IPR002591">
    <property type="entry name" value="Phosphodiest/P_Trfase"/>
</dbReference>
<dbReference type="AlphaFoldDB" id="A0A8H3TUW6"/>
<feature type="transmembrane region" description="Helical" evidence="14">
    <location>
        <begin position="591"/>
        <end position="613"/>
    </location>
</feature>
<dbReference type="SUPFAM" id="SSF53649">
    <property type="entry name" value="Alkaline phosphatase-like"/>
    <property type="match status" value="1"/>
</dbReference>
<comment type="caution">
    <text evidence="14">Lacks conserved residue(s) required for the propagation of feature annotation.</text>
</comment>
<evidence type="ECO:0000313" key="18">
    <source>
        <dbReference type="Proteomes" id="UP000620104"/>
    </source>
</evidence>
<dbReference type="EMBL" id="BLZA01000024">
    <property type="protein sequence ID" value="GHJ87991.1"/>
    <property type="molecule type" value="Genomic_DNA"/>
</dbReference>
<comment type="caution">
    <text evidence="17">The sequence shown here is derived from an EMBL/GenBank/DDBJ whole genome shotgun (WGS) entry which is preliminary data.</text>
</comment>
<evidence type="ECO:0000256" key="8">
    <source>
        <dbReference type="ARBA" id="ARBA00022824"/>
    </source>
</evidence>
<name>A0A8H3TUW6_9TREE</name>
<dbReference type="PANTHER" id="PTHR12250:SF0">
    <property type="entry name" value="GPI ETHANOLAMINE PHOSPHATE TRANSFERASE 1"/>
    <property type="match status" value="1"/>
</dbReference>
<feature type="transmembrane region" description="Helical" evidence="14">
    <location>
        <begin position="905"/>
        <end position="924"/>
    </location>
</feature>
<dbReference type="GO" id="GO:0051377">
    <property type="term" value="F:mannose-ethanolamine phosphotransferase activity"/>
    <property type="evidence" value="ECO:0007669"/>
    <property type="project" value="UniProtKB-UniRule"/>
</dbReference>
<evidence type="ECO:0000256" key="9">
    <source>
        <dbReference type="ARBA" id="ARBA00022989"/>
    </source>
</evidence>
<dbReference type="CDD" id="cd16020">
    <property type="entry name" value="GPI_EPT_1"/>
    <property type="match status" value="1"/>
</dbReference>
<dbReference type="GO" id="GO:0006506">
    <property type="term" value="P:GPI anchor biosynthetic process"/>
    <property type="evidence" value="ECO:0007669"/>
    <property type="project" value="UniProtKB-UniPathway"/>
</dbReference>
<keyword evidence="11" id="KW-0325">Glycoprotein</keyword>
<feature type="transmembrane region" description="Helical" evidence="14">
    <location>
        <begin position="872"/>
        <end position="893"/>
    </location>
</feature>
<keyword evidence="6 14" id="KW-0808">Transferase</keyword>
<accession>A0A8H3TUW6</accession>
<evidence type="ECO:0000256" key="13">
    <source>
        <dbReference type="ARBA" id="ARBA00024850"/>
    </source>
</evidence>
<dbReference type="Proteomes" id="UP000620104">
    <property type="component" value="Unassembled WGS sequence"/>
</dbReference>
<keyword evidence="10 14" id="KW-0472">Membrane</keyword>
<feature type="transmembrane region" description="Helical" evidence="14">
    <location>
        <begin position="560"/>
        <end position="579"/>
    </location>
</feature>
<keyword evidence="8 14" id="KW-0256">Endoplasmic reticulum</keyword>
<evidence type="ECO:0000256" key="4">
    <source>
        <dbReference type="ARBA" id="ARBA00020831"/>
    </source>
</evidence>
<evidence type="ECO:0000256" key="15">
    <source>
        <dbReference type="SAM" id="MobiDB-lite"/>
    </source>
</evidence>
<protein>
    <recommendedName>
        <fullName evidence="4 14">GPI ethanolamine phosphate transferase 1</fullName>
        <ecNumber evidence="14">2.-.-.-</ecNumber>
    </recommendedName>
</protein>
<evidence type="ECO:0000256" key="12">
    <source>
        <dbReference type="ARBA" id="ARBA00023316"/>
    </source>
</evidence>
<organism evidence="17 18">
    <name type="scientific">Naganishia liquefaciens</name>
    <dbReference type="NCBI Taxonomy" id="104408"/>
    <lineage>
        <taxon>Eukaryota</taxon>
        <taxon>Fungi</taxon>
        <taxon>Dikarya</taxon>
        <taxon>Basidiomycota</taxon>
        <taxon>Agaricomycotina</taxon>
        <taxon>Tremellomycetes</taxon>
        <taxon>Filobasidiales</taxon>
        <taxon>Filobasidiaceae</taxon>
        <taxon>Naganishia</taxon>
    </lineage>
</organism>
<evidence type="ECO:0000256" key="10">
    <source>
        <dbReference type="ARBA" id="ARBA00023136"/>
    </source>
</evidence>
<proteinExistence type="inferred from homology"/>
<dbReference type="InterPro" id="IPR017852">
    <property type="entry name" value="GPI_EtnP_transferase_1_C"/>
</dbReference>
<feature type="region of interest" description="Disordered" evidence="15">
    <location>
        <begin position="1"/>
        <end position="22"/>
    </location>
</feature>
<keyword evidence="12" id="KW-0961">Cell wall biogenesis/degradation</keyword>
<dbReference type="GO" id="GO:0005789">
    <property type="term" value="C:endoplasmic reticulum membrane"/>
    <property type="evidence" value="ECO:0007669"/>
    <property type="project" value="UniProtKB-SubCell"/>
</dbReference>
<keyword evidence="9 14" id="KW-1133">Transmembrane helix</keyword>
<dbReference type="EC" id="2.-.-.-" evidence="14"/>
<dbReference type="InterPro" id="IPR037671">
    <property type="entry name" value="PIGN_N"/>
</dbReference>
<dbReference type="Pfam" id="PF04987">
    <property type="entry name" value="PigN"/>
    <property type="match status" value="1"/>
</dbReference>
<evidence type="ECO:0000313" key="17">
    <source>
        <dbReference type="EMBL" id="GHJ87991.1"/>
    </source>
</evidence>
<dbReference type="InterPro" id="IPR017850">
    <property type="entry name" value="Alkaline_phosphatase_core_sf"/>
</dbReference>
<dbReference type="FunFam" id="3.40.720.10:FF:000015">
    <property type="entry name" value="GPI ethanolamine phosphate transferase 1"/>
    <property type="match status" value="1"/>
</dbReference>
<dbReference type="GO" id="GO:0071555">
    <property type="term" value="P:cell wall organization"/>
    <property type="evidence" value="ECO:0007669"/>
    <property type="project" value="UniProtKB-KW"/>
</dbReference>
<evidence type="ECO:0000259" key="16">
    <source>
        <dbReference type="Pfam" id="PF04987"/>
    </source>
</evidence>
<gene>
    <name evidence="17" type="ORF">NliqN6_4393</name>
</gene>
<evidence type="ECO:0000256" key="11">
    <source>
        <dbReference type="ARBA" id="ARBA00023180"/>
    </source>
</evidence>
<comment type="function">
    <text evidence="13 14">Ethanolamine phosphate transferase involved in glycosylphosphatidylinositol-anchor biosynthesis. Transfers ethanolamine phosphate to the first alpha-1,4-linked mannose of the glycosylphosphatidylinositol precursor of GPI-anchor.</text>
</comment>